<protein>
    <submittedName>
        <fullName evidence="1">Uncharacterized protein</fullName>
    </submittedName>
</protein>
<comment type="caution">
    <text evidence="1">The sequence shown here is derived from an EMBL/GenBank/DDBJ whole genome shotgun (WGS) entry which is preliminary data.</text>
</comment>
<evidence type="ECO:0000313" key="1">
    <source>
        <dbReference type="EMBL" id="KAJ9656805.1"/>
    </source>
</evidence>
<organism evidence="1 2">
    <name type="scientific">Neophaeococcomyces mojaviensis</name>
    <dbReference type="NCBI Taxonomy" id="3383035"/>
    <lineage>
        <taxon>Eukaryota</taxon>
        <taxon>Fungi</taxon>
        <taxon>Dikarya</taxon>
        <taxon>Ascomycota</taxon>
        <taxon>Pezizomycotina</taxon>
        <taxon>Eurotiomycetes</taxon>
        <taxon>Chaetothyriomycetidae</taxon>
        <taxon>Chaetothyriales</taxon>
        <taxon>Chaetothyriales incertae sedis</taxon>
        <taxon>Neophaeococcomyces</taxon>
    </lineage>
</organism>
<dbReference type="Proteomes" id="UP001172386">
    <property type="component" value="Unassembled WGS sequence"/>
</dbReference>
<sequence>MENHEAVNPLHADVLPRLDSAFVELYNKNLAHIPPRAPDLALLRKIYSTQYSYATAPAPECEQTEEEVDGWERYPGKIKIRIYLPHGTAPTQGWPVHFDFHGGGWGLGDLETEAHICRHICTKASCVVVDVDYRLIPEHPFPTAIYDCFTVLKHIISEPKRYNINPSILTLGGLSAGANIALIINHLARDHSPQIPIRAVIAGTPVLADISSITSPDQSPYPSMVENANAPTLNWMRLKWFDNLKSSSLAAHDTPERAQQEKDISWFRDAFTAPNYKNLADLTFIGTAACDPLRSEGEAYGKLLSENGNRVVVKRYPGVPHPFQHMDAILPQAKEFIDDACAYIRNSQAVQG</sequence>
<proteinExistence type="predicted"/>
<evidence type="ECO:0000313" key="2">
    <source>
        <dbReference type="Proteomes" id="UP001172386"/>
    </source>
</evidence>
<gene>
    <name evidence="1" type="ORF">H2198_004693</name>
</gene>
<accession>A0ACC3A822</accession>
<keyword evidence="2" id="KW-1185">Reference proteome</keyword>
<name>A0ACC3A822_9EURO</name>
<dbReference type="EMBL" id="JAPDRQ010000072">
    <property type="protein sequence ID" value="KAJ9656805.1"/>
    <property type="molecule type" value="Genomic_DNA"/>
</dbReference>
<reference evidence="1" key="1">
    <citation type="submission" date="2022-10" db="EMBL/GenBank/DDBJ databases">
        <title>Culturing micro-colonial fungi from biological soil crusts in the Mojave desert and describing Neophaeococcomyces mojavensis, and introducing the new genera and species Taxawa tesnikishii.</title>
        <authorList>
            <person name="Kurbessoian T."/>
            <person name="Stajich J.E."/>
        </authorList>
    </citation>
    <scope>NUCLEOTIDE SEQUENCE</scope>
    <source>
        <strain evidence="1">JES_112</strain>
    </source>
</reference>